<gene>
    <name evidence="5" type="ordered locus">Srot_3021</name>
</gene>
<evidence type="ECO:0000313" key="6">
    <source>
        <dbReference type="Proteomes" id="UP000002247"/>
    </source>
</evidence>
<dbReference type="InterPro" id="IPR029063">
    <property type="entry name" value="SAM-dependent_MTases_sf"/>
</dbReference>
<accession>D6ZEH2</accession>
<dbReference type="KEGG" id="srt:Srot_3021"/>
<proteinExistence type="predicted"/>
<keyword evidence="1 5" id="KW-0489">Methyltransferase</keyword>
<dbReference type="Gene3D" id="3.40.50.150">
    <property type="entry name" value="Vaccinia Virus protein VP39"/>
    <property type="match status" value="1"/>
</dbReference>
<dbReference type="InterPro" id="IPR013216">
    <property type="entry name" value="Methyltransf_11"/>
</dbReference>
<dbReference type="GO" id="GO:0008757">
    <property type="term" value="F:S-adenosylmethionine-dependent methyltransferase activity"/>
    <property type="evidence" value="ECO:0007669"/>
    <property type="project" value="InterPro"/>
</dbReference>
<evidence type="ECO:0000313" key="5">
    <source>
        <dbReference type="EMBL" id="ADG99448.1"/>
    </source>
</evidence>
<evidence type="ECO:0000256" key="1">
    <source>
        <dbReference type="ARBA" id="ARBA00022603"/>
    </source>
</evidence>
<dbReference type="eggNOG" id="COG2227">
    <property type="taxonomic scope" value="Bacteria"/>
</dbReference>
<keyword evidence="3" id="KW-0949">S-adenosyl-L-methionine</keyword>
<sequence>MGATSYALNAEFWIDIIRRRRDRYRTELTDVAVLSMVGAREGLRALDAGCGEGYLSRALAERGAHVVGVDSAAELVEAARLEAARLRLDVEHRVADIGDLPAEFSDVFDVVVFNHVVNDLEDPAPAFAEAARVLRPGGRAVVLMLHPCFTRQGVAVQEYFANDSACRCFDVDGVKSPVPVTYWLRPLESYSALLVEAGFAVTGLQEPRPSAEQMLDPWWQEHFSSPKFLLVEARKLV</sequence>
<evidence type="ECO:0000256" key="3">
    <source>
        <dbReference type="ARBA" id="ARBA00022691"/>
    </source>
</evidence>
<keyword evidence="6" id="KW-1185">Reference proteome</keyword>
<dbReference type="SUPFAM" id="SSF53335">
    <property type="entry name" value="S-adenosyl-L-methionine-dependent methyltransferases"/>
    <property type="match status" value="1"/>
</dbReference>
<evidence type="ECO:0000256" key="2">
    <source>
        <dbReference type="ARBA" id="ARBA00022679"/>
    </source>
</evidence>
<reference evidence="5 6" key="1">
    <citation type="journal article" date="2010" name="Stand. Genomic Sci.">
        <title>Complete genome sequence of Segniliparus rotundus type strain (CDC 1076).</title>
        <authorList>
            <person name="Sikorski J."/>
            <person name="Lapidus A."/>
            <person name="Copeland A."/>
            <person name="Misra M."/>
            <person name="Glavina Del Rio T."/>
            <person name="Nolan M."/>
            <person name="Lucas S."/>
            <person name="Chen F."/>
            <person name="Tice H."/>
            <person name="Cheng J.F."/>
            <person name="Jando M."/>
            <person name="Schneider S."/>
            <person name="Bruce D."/>
            <person name="Goodwin L."/>
            <person name="Pitluck S."/>
            <person name="Liolios K."/>
            <person name="Mikhailova N."/>
            <person name="Pati A."/>
            <person name="Ivanova N."/>
            <person name="Mavromatis K."/>
            <person name="Chen A."/>
            <person name="Palaniappan K."/>
            <person name="Chertkov O."/>
            <person name="Land M."/>
            <person name="Hauser L."/>
            <person name="Chang Y.J."/>
            <person name="Jeffries C.D."/>
            <person name="Brettin T."/>
            <person name="Detter J.C."/>
            <person name="Han C."/>
            <person name="Rohde M."/>
            <person name="Goker M."/>
            <person name="Bristow J."/>
            <person name="Eisen J.A."/>
            <person name="Markowitz V."/>
            <person name="Hugenholtz P."/>
            <person name="Kyrpides N.C."/>
            <person name="Klenk H.P."/>
        </authorList>
    </citation>
    <scope>NUCLEOTIDE SEQUENCE [LARGE SCALE GENOMIC DNA]</scope>
    <source>
        <strain evidence="6">ATCC BAA-972 / CDC 1076 / CIP 108378 / DSM 44985 / JCM 13578</strain>
    </source>
</reference>
<evidence type="ECO:0000259" key="4">
    <source>
        <dbReference type="Pfam" id="PF08241"/>
    </source>
</evidence>
<name>D6ZEH2_SEGRD</name>
<dbReference type="AlphaFoldDB" id="D6ZEH2"/>
<dbReference type="RefSeq" id="WP_013139895.1">
    <property type="nucleotide sequence ID" value="NC_014168.1"/>
</dbReference>
<keyword evidence="2 5" id="KW-0808">Transferase</keyword>
<feature type="domain" description="Methyltransferase type 11" evidence="4">
    <location>
        <begin position="46"/>
        <end position="141"/>
    </location>
</feature>
<dbReference type="Pfam" id="PF08241">
    <property type="entry name" value="Methyltransf_11"/>
    <property type="match status" value="1"/>
</dbReference>
<protein>
    <submittedName>
        <fullName evidence="5">Methyltransferase type 11</fullName>
    </submittedName>
</protein>
<dbReference type="Proteomes" id="UP000002247">
    <property type="component" value="Chromosome"/>
</dbReference>
<organism evidence="5 6">
    <name type="scientific">Segniliparus rotundus (strain ATCC BAA-972 / CDC 1076 / CIP 108378 / DSM 44985 / JCM 13578)</name>
    <dbReference type="NCBI Taxonomy" id="640132"/>
    <lineage>
        <taxon>Bacteria</taxon>
        <taxon>Bacillati</taxon>
        <taxon>Actinomycetota</taxon>
        <taxon>Actinomycetes</taxon>
        <taxon>Mycobacteriales</taxon>
        <taxon>Segniliparaceae</taxon>
        <taxon>Segniliparus</taxon>
    </lineage>
</organism>
<dbReference type="GO" id="GO:0032259">
    <property type="term" value="P:methylation"/>
    <property type="evidence" value="ECO:0007669"/>
    <property type="project" value="UniProtKB-KW"/>
</dbReference>
<dbReference type="PANTHER" id="PTHR43464">
    <property type="entry name" value="METHYLTRANSFERASE"/>
    <property type="match status" value="1"/>
</dbReference>
<dbReference type="EMBL" id="CP001958">
    <property type="protein sequence ID" value="ADG99448.1"/>
    <property type="molecule type" value="Genomic_DNA"/>
</dbReference>
<dbReference type="CDD" id="cd02440">
    <property type="entry name" value="AdoMet_MTases"/>
    <property type="match status" value="1"/>
</dbReference>
<dbReference type="PANTHER" id="PTHR43464:SF19">
    <property type="entry name" value="UBIQUINONE BIOSYNTHESIS O-METHYLTRANSFERASE, MITOCHONDRIAL"/>
    <property type="match status" value="1"/>
</dbReference>
<dbReference type="HOGENOM" id="CLU_049749_1_1_11"/>